<comment type="similarity">
    <text evidence="2">Belongs to the SusD family.</text>
</comment>
<dbReference type="CDD" id="cd08977">
    <property type="entry name" value="SusD"/>
    <property type="match status" value="1"/>
</dbReference>
<feature type="chain" id="PRO_5002331089" evidence="6">
    <location>
        <begin position="25"/>
        <end position="514"/>
    </location>
</feature>
<comment type="caution">
    <text evidence="9">The sequence shown here is derived from an EMBL/GenBank/DDBJ whole genome shotgun (WGS) entry which is preliminary data.</text>
</comment>
<dbReference type="InterPro" id="IPR011990">
    <property type="entry name" value="TPR-like_helical_dom_sf"/>
</dbReference>
<name>A0A0D8JAL3_9BACT</name>
<dbReference type="InterPro" id="IPR033985">
    <property type="entry name" value="SusD-like_N"/>
</dbReference>
<dbReference type="Pfam" id="PF14322">
    <property type="entry name" value="SusD-like_3"/>
    <property type="match status" value="1"/>
</dbReference>
<dbReference type="EMBL" id="JRHC01000004">
    <property type="protein sequence ID" value="KJF42823.1"/>
    <property type="molecule type" value="Genomic_DNA"/>
</dbReference>
<keyword evidence="3 6" id="KW-0732">Signal</keyword>
<proteinExistence type="inferred from homology"/>
<protein>
    <submittedName>
        <fullName evidence="9">Membrane protein</fullName>
    </submittedName>
</protein>
<evidence type="ECO:0000256" key="3">
    <source>
        <dbReference type="ARBA" id="ARBA00022729"/>
    </source>
</evidence>
<evidence type="ECO:0000256" key="1">
    <source>
        <dbReference type="ARBA" id="ARBA00004442"/>
    </source>
</evidence>
<evidence type="ECO:0000259" key="8">
    <source>
        <dbReference type="Pfam" id="PF14322"/>
    </source>
</evidence>
<organism evidence="9 10">
    <name type="scientific">Draconibacterium sediminis</name>
    <dbReference type="NCBI Taxonomy" id="1544798"/>
    <lineage>
        <taxon>Bacteria</taxon>
        <taxon>Pseudomonadati</taxon>
        <taxon>Bacteroidota</taxon>
        <taxon>Bacteroidia</taxon>
        <taxon>Marinilabiliales</taxon>
        <taxon>Prolixibacteraceae</taxon>
        <taxon>Draconibacterium</taxon>
    </lineage>
</organism>
<dbReference type="InterPro" id="IPR012944">
    <property type="entry name" value="SusD_RagB_dom"/>
</dbReference>
<evidence type="ECO:0000259" key="7">
    <source>
        <dbReference type="Pfam" id="PF07980"/>
    </source>
</evidence>
<dbReference type="Gene3D" id="1.25.40.390">
    <property type="match status" value="1"/>
</dbReference>
<dbReference type="PATRIC" id="fig|1544798.3.peg.3258"/>
<comment type="subcellular location">
    <subcellularLocation>
        <location evidence="1">Cell outer membrane</location>
    </subcellularLocation>
</comment>
<keyword evidence="5" id="KW-0998">Cell outer membrane</keyword>
<dbReference type="Pfam" id="PF07980">
    <property type="entry name" value="SusD_RagB"/>
    <property type="match status" value="1"/>
</dbReference>
<evidence type="ECO:0000256" key="5">
    <source>
        <dbReference type="ARBA" id="ARBA00023237"/>
    </source>
</evidence>
<dbReference type="SUPFAM" id="SSF48452">
    <property type="entry name" value="TPR-like"/>
    <property type="match status" value="1"/>
</dbReference>
<evidence type="ECO:0000256" key="6">
    <source>
        <dbReference type="SAM" id="SignalP"/>
    </source>
</evidence>
<evidence type="ECO:0000256" key="4">
    <source>
        <dbReference type="ARBA" id="ARBA00023136"/>
    </source>
</evidence>
<sequence>MKMKTRYILSILIISLLAACSMDYDPLDTYSDVTEGVSEDSVQVVFEDKADVLAHRQTLLNLYKNSQEHWYLDMLLLAESHSDNAYAGSPGAETTPFEVNSIEGSNTNLRRDWNSHMGNIAQANRLISFIDDVNDPALTDAEKLQYKAEAKILRAMIYFDMVRIWGNVPLVTTVAGDITSETIDDVYPAYFPPQTDALTIYQQIEADLLEGLQYAPDNDAQDKTQFSKSVARALLAKVYAEKPLRDYDKVIQYADELAADGYELVDDYSDLFGVILTDPNSPPSQENKAIDAKARNTKETIYEAQYFPGNTNWATWMYGRPLNDWTFYFTWAKWITPSRDLIKAFQSEVGDKRYAETVVFYSCGWNIYYPADNYAFMYKCRSAYNSTIKMRYADILLLKAEALIGKGDYSGAAQIINQTRQRAGLNNLPASASASEEAITEAYLKERRLELAMEGQRWFDLVRLEKVEEVMNAVYAKDEGRPAQVYPFTSLSYILPVPQGIIDQNPNLVQNPGY</sequence>
<dbReference type="GO" id="GO:0009279">
    <property type="term" value="C:cell outer membrane"/>
    <property type="evidence" value="ECO:0007669"/>
    <property type="project" value="UniProtKB-SubCell"/>
</dbReference>
<gene>
    <name evidence="9" type="ORF">LH29_15455</name>
</gene>
<accession>A0A0D8JAL3</accession>
<dbReference type="PROSITE" id="PS51257">
    <property type="entry name" value="PROKAR_LIPOPROTEIN"/>
    <property type="match status" value="1"/>
</dbReference>
<dbReference type="AlphaFoldDB" id="A0A0D8JAL3"/>
<keyword evidence="10" id="KW-1185">Reference proteome</keyword>
<feature type="domain" description="RagB/SusD" evidence="7">
    <location>
        <begin position="387"/>
        <end position="514"/>
    </location>
</feature>
<keyword evidence="4" id="KW-0472">Membrane</keyword>
<evidence type="ECO:0000313" key="9">
    <source>
        <dbReference type="EMBL" id="KJF42823.1"/>
    </source>
</evidence>
<reference evidence="9 10" key="1">
    <citation type="submission" date="2014-09" db="EMBL/GenBank/DDBJ databases">
        <title>Draft Genome Sequence of Draconibacterium sp. JN14CK-3.</title>
        <authorList>
            <person name="Dong C."/>
            <person name="Lai Q."/>
            <person name="Shao Z."/>
        </authorList>
    </citation>
    <scope>NUCLEOTIDE SEQUENCE [LARGE SCALE GENOMIC DNA]</scope>
    <source>
        <strain evidence="9 10">JN14CK-3</strain>
    </source>
</reference>
<dbReference type="STRING" id="1544798.LH29_15455"/>
<dbReference type="Proteomes" id="UP000032544">
    <property type="component" value="Unassembled WGS sequence"/>
</dbReference>
<feature type="signal peptide" evidence="6">
    <location>
        <begin position="1"/>
        <end position="24"/>
    </location>
</feature>
<evidence type="ECO:0000313" key="10">
    <source>
        <dbReference type="Proteomes" id="UP000032544"/>
    </source>
</evidence>
<feature type="domain" description="SusD-like N-terminal" evidence="8">
    <location>
        <begin position="38"/>
        <end position="239"/>
    </location>
</feature>
<evidence type="ECO:0000256" key="2">
    <source>
        <dbReference type="ARBA" id="ARBA00006275"/>
    </source>
</evidence>